<accession>A0AAV0AYX6</accession>
<dbReference type="AlphaFoldDB" id="A0AAV0AYX6"/>
<reference evidence="1" key="1">
    <citation type="submission" date="2022-06" db="EMBL/GenBank/DDBJ databases">
        <authorList>
            <consortium name="SYNGENTA / RWTH Aachen University"/>
        </authorList>
    </citation>
    <scope>NUCLEOTIDE SEQUENCE</scope>
</reference>
<dbReference type="Proteomes" id="UP001153365">
    <property type="component" value="Unassembled WGS sequence"/>
</dbReference>
<comment type="caution">
    <text evidence="1">The sequence shown here is derived from an EMBL/GenBank/DDBJ whole genome shotgun (WGS) entry which is preliminary data.</text>
</comment>
<gene>
    <name evidence="1" type="ORF">PPACK8108_LOCUS9871</name>
</gene>
<keyword evidence="2" id="KW-1185">Reference proteome</keyword>
<protein>
    <submittedName>
        <fullName evidence="1">Uncharacterized protein</fullName>
    </submittedName>
</protein>
<organism evidence="1 2">
    <name type="scientific">Phakopsora pachyrhizi</name>
    <name type="common">Asian soybean rust disease fungus</name>
    <dbReference type="NCBI Taxonomy" id="170000"/>
    <lineage>
        <taxon>Eukaryota</taxon>
        <taxon>Fungi</taxon>
        <taxon>Dikarya</taxon>
        <taxon>Basidiomycota</taxon>
        <taxon>Pucciniomycotina</taxon>
        <taxon>Pucciniomycetes</taxon>
        <taxon>Pucciniales</taxon>
        <taxon>Phakopsoraceae</taxon>
        <taxon>Phakopsora</taxon>
    </lineage>
</organism>
<name>A0AAV0AYX6_PHAPC</name>
<proteinExistence type="predicted"/>
<evidence type="ECO:0000313" key="2">
    <source>
        <dbReference type="Proteomes" id="UP001153365"/>
    </source>
</evidence>
<dbReference type="EMBL" id="CALTRL010002170">
    <property type="protein sequence ID" value="CAH7674930.1"/>
    <property type="molecule type" value="Genomic_DNA"/>
</dbReference>
<sequence>MSCTPQPVTLVTTPSIYVNTRTNEMTRAGWGSAWLGWAGYWAGRAGRAGRRGENRIKS</sequence>
<evidence type="ECO:0000313" key="1">
    <source>
        <dbReference type="EMBL" id="CAH7674930.1"/>
    </source>
</evidence>